<dbReference type="PANTHER" id="PTHR10395">
    <property type="entry name" value="URICASE AND TRANSTHYRETIN-RELATED"/>
    <property type="match status" value="1"/>
</dbReference>
<feature type="domain" description="Transthyretin/hydroxyisourate hydrolase" evidence="10">
    <location>
        <begin position="4"/>
        <end position="116"/>
    </location>
</feature>
<evidence type="ECO:0000313" key="12">
    <source>
        <dbReference type="Proteomes" id="UP001500795"/>
    </source>
</evidence>
<dbReference type="EMBL" id="BAABCX010000002">
    <property type="protein sequence ID" value="GAA3541382.1"/>
    <property type="molecule type" value="Genomic_DNA"/>
</dbReference>
<evidence type="ECO:0000259" key="10">
    <source>
        <dbReference type="Pfam" id="PF00576"/>
    </source>
</evidence>
<dbReference type="GO" id="GO:0016787">
    <property type="term" value="F:hydrolase activity"/>
    <property type="evidence" value="ECO:0007669"/>
    <property type="project" value="UniProtKB-KW"/>
</dbReference>
<evidence type="ECO:0000313" key="11">
    <source>
        <dbReference type="EMBL" id="GAA3541382.1"/>
    </source>
</evidence>
<dbReference type="InterPro" id="IPR023418">
    <property type="entry name" value="Thyroxine_BS"/>
</dbReference>
<protein>
    <recommendedName>
        <fullName evidence="6 9">5-hydroxyisourate hydrolase</fullName>
        <shortName evidence="9">HIU hydrolase</shortName>
        <shortName evidence="9">HIUHase</shortName>
        <ecNumber evidence="5 9">3.5.2.17</ecNumber>
    </recommendedName>
</protein>
<evidence type="ECO:0000256" key="2">
    <source>
        <dbReference type="ARBA" id="ARBA00002704"/>
    </source>
</evidence>
<comment type="function">
    <text evidence="2">Catalyzes the hydrolysis of 5-hydroxyisourate (HIU) to 2-oxo-4-hydroxy-4-carboxy-5-ureidoimidazoline (OHCU).</text>
</comment>
<evidence type="ECO:0000256" key="4">
    <source>
        <dbReference type="ARBA" id="ARBA00011881"/>
    </source>
</evidence>
<evidence type="ECO:0000256" key="8">
    <source>
        <dbReference type="ARBA" id="ARBA00022801"/>
    </source>
</evidence>
<dbReference type="RefSeq" id="WP_116474355.1">
    <property type="nucleotide sequence ID" value="NZ_BAABCX010000002.1"/>
</dbReference>
<evidence type="ECO:0000256" key="6">
    <source>
        <dbReference type="ARBA" id="ARBA00017539"/>
    </source>
</evidence>
<comment type="catalytic activity">
    <reaction evidence="1 9">
        <text>5-hydroxyisourate + H2O = 5-hydroxy-2-oxo-4-ureido-2,5-dihydro-1H-imidazole-5-carboxylate + H(+)</text>
        <dbReference type="Rhea" id="RHEA:23736"/>
        <dbReference type="ChEBI" id="CHEBI:15377"/>
        <dbReference type="ChEBI" id="CHEBI:15378"/>
        <dbReference type="ChEBI" id="CHEBI:18072"/>
        <dbReference type="ChEBI" id="CHEBI:58639"/>
        <dbReference type="EC" id="3.5.2.17"/>
    </reaction>
</comment>
<dbReference type="PROSITE" id="PS00769">
    <property type="entry name" value="TRANSTHYRETIN_2"/>
    <property type="match status" value="1"/>
</dbReference>
<dbReference type="InterPro" id="IPR014306">
    <property type="entry name" value="Hydroxyisourate_hydrolase"/>
</dbReference>
<keyword evidence="12" id="KW-1185">Reference proteome</keyword>
<dbReference type="SUPFAM" id="SSF49472">
    <property type="entry name" value="Transthyretin (synonym: prealbumin)"/>
    <property type="match status" value="1"/>
</dbReference>
<dbReference type="InterPro" id="IPR023419">
    <property type="entry name" value="Transthyretin_CS"/>
</dbReference>
<dbReference type="NCBIfam" id="TIGR02962">
    <property type="entry name" value="hdxy_isourate"/>
    <property type="match status" value="1"/>
</dbReference>
<dbReference type="InterPro" id="IPR036817">
    <property type="entry name" value="Transthyretin/HIU_hydrolase_sf"/>
</dbReference>
<evidence type="ECO:0000256" key="3">
    <source>
        <dbReference type="ARBA" id="ARBA00009850"/>
    </source>
</evidence>
<comment type="caution">
    <text evidence="11">The sequence shown here is derived from an EMBL/GenBank/DDBJ whole genome shotgun (WGS) entry which is preliminary data.</text>
</comment>
<accession>A0ABP6VTU7</accession>
<name>A0ABP6VTU7_9GAMM</name>
<organism evidence="11 12">
    <name type="scientific">Zobellella aerophila</name>
    <dbReference type="NCBI Taxonomy" id="870480"/>
    <lineage>
        <taxon>Bacteria</taxon>
        <taxon>Pseudomonadati</taxon>
        <taxon>Pseudomonadota</taxon>
        <taxon>Gammaproteobacteria</taxon>
        <taxon>Aeromonadales</taxon>
        <taxon>Aeromonadaceae</taxon>
        <taxon>Zobellella</taxon>
    </lineage>
</organism>
<dbReference type="PRINTS" id="PR00189">
    <property type="entry name" value="TRNSTHYRETIN"/>
</dbReference>
<dbReference type="Gene3D" id="2.60.40.180">
    <property type="entry name" value="Transthyretin/hydroxyisourate hydrolase domain"/>
    <property type="match status" value="1"/>
</dbReference>
<evidence type="ECO:0000256" key="9">
    <source>
        <dbReference type="RuleBase" id="RU361270"/>
    </source>
</evidence>
<reference evidence="12" key="1">
    <citation type="journal article" date="2019" name="Int. J. Syst. Evol. Microbiol.">
        <title>The Global Catalogue of Microorganisms (GCM) 10K type strain sequencing project: providing services to taxonomists for standard genome sequencing and annotation.</title>
        <authorList>
            <consortium name="The Broad Institute Genomics Platform"/>
            <consortium name="The Broad Institute Genome Sequencing Center for Infectious Disease"/>
            <person name="Wu L."/>
            <person name="Ma J."/>
        </authorList>
    </citation>
    <scope>NUCLEOTIDE SEQUENCE [LARGE SCALE GENOMIC DNA]</scope>
    <source>
        <strain evidence="12">JCM 17110</strain>
    </source>
</reference>
<gene>
    <name evidence="11" type="primary">uraH</name>
    <name evidence="11" type="ORF">GCM10022394_21620</name>
</gene>
<dbReference type="Pfam" id="PF00576">
    <property type="entry name" value="Transthyretin"/>
    <property type="match status" value="1"/>
</dbReference>
<sequence length="117" mass="13210">MGRLTTHVLDTAKGLPGSDIKVELYRVEGEQTQLLNTVYTNSDGRTDAPILADEDYVTGKYQLVFHTASYFHKQGIRLLEPAFLDDVVIRFGLVAEEDHYHVPLLISPYSYSTYRGS</sequence>
<proteinExistence type="inferred from homology"/>
<dbReference type="InterPro" id="IPR023416">
    <property type="entry name" value="Transthyretin/HIU_hydrolase_d"/>
</dbReference>
<dbReference type="Proteomes" id="UP001500795">
    <property type="component" value="Unassembled WGS sequence"/>
</dbReference>
<comment type="similarity">
    <text evidence="3 9">Belongs to the transthyretin family. 5-hydroxyisourate hydrolase subfamily.</text>
</comment>
<comment type="subunit">
    <text evidence="4 9">Homotetramer.</text>
</comment>
<keyword evidence="7 9" id="KW-0659">Purine metabolism</keyword>
<dbReference type="EC" id="3.5.2.17" evidence="5 9"/>
<dbReference type="CDD" id="cd05822">
    <property type="entry name" value="TLP_HIUase"/>
    <property type="match status" value="1"/>
</dbReference>
<keyword evidence="8 9" id="KW-0378">Hydrolase</keyword>
<dbReference type="PROSITE" id="PS00768">
    <property type="entry name" value="TRANSTHYRETIN_1"/>
    <property type="match status" value="1"/>
</dbReference>
<evidence type="ECO:0000256" key="7">
    <source>
        <dbReference type="ARBA" id="ARBA00022631"/>
    </source>
</evidence>
<evidence type="ECO:0000256" key="5">
    <source>
        <dbReference type="ARBA" id="ARBA00012609"/>
    </source>
</evidence>
<dbReference type="PANTHER" id="PTHR10395:SF7">
    <property type="entry name" value="5-HYDROXYISOURATE HYDROLASE"/>
    <property type="match status" value="1"/>
</dbReference>
<evidence type="ECO:0000256" key="1">
    <source>
        <dbReference type="ARBA" id="ARBA00001043"/>
    </source>
</evidence>
<dbReference type="InterPro" id="IPR000895">
    <property type="entry name" value="Transthyretin/HIU_hydrolase"/>
</dbReference>